<keyword evidence="1" id="KW-0812">Transmembrane</keyword>
<keyword evidence="1" id="KW-1133">Transmembrane helix</keyword>
<dbReference type="AlphaFoldDB" id="A0A0A9H5G4"/>
<accession>A0A0A9H5G4</accession>
<reference evidence="2" key="1">
    <citation type="submission" date="2014-09" db="EMBL/GenBank/DDBJ databases">
        <authorList>
            <person name="Magalhaes I.L.F."/>
            <person name="Oliveira U."/>
            <person name="Santos F.R."/>
            <person name="Vidigal T.H.D.A."/>
            <person name="Brescovit A.D."/>
            <person name="Santos A.J."/>
        </authorList>
    </citation>
    <scope>NUCLEOTIDE SEQUENCE</scope>
    <source>
        <tissue evidence="2">Shoot tissue taken approximately 20 cm above the soil surface</tissue>
    </source>
</reference>
<dbReference type="EMBL" id="GBRH01167810">
    <property type="protein sequence ID" value="JAE30086.1"/>
    <property type="molecule type" value="Transcribed_RNA"/>
</dbReference>
<protein>
    <submittedName>
        <fullName evidence="2">Uncharacterized protein</fullName>
    </submittedName>
</protein>
<organism evidence="2">
    <name type="scientific">Arundo donax</name>
    <name type="common">Giant reed</name>
    <name type="synonym">Donax arundinaceus</name>
    <dbReference type="NCBI Taxonomy" id="35708"/>
    <lineage>
        <taxon>Eukaryota</taxon>
        <taxon>Viridiplantae</taxon>
        <taxon>Streptophyta</taxon>
        <taxon>Embryophyta</taxon>
        <taxon>Tracheophyta</taxon>
        <taxon>Spermatophyta</taxon>
        <taxon>Magnoliopsida</taxon>
        <taxon>Liliopsida</taxon>
        <taxon>Poales</taxon>
        <taxon>Poaceae</taxon>
        <taxon>PACMAD clade</taxon>
        <taxon>Arundinoideae</taxon>
        <taxon>Arundineae</taxon>
        <taxon>Arundo</taxon>
    </lineage>
</organism>
<reference evidence="2" key="2">
    <citation type="journal article" date="2015" name="Data Brief">
        <title>Shoot transcriptome of the giant reed, Arundo donax.</title>
        <authorList>
            <person name="Barrero R.A."/>
            <person name="Guerrero F.D."/>
            <person name="Moolhuijzen P."/>
            <person name="Goolsby J.A."/>
            <person name="Tidwell J."/>
            <person name="Bellgard S.E."/>
            <person name="Bellgard M.I."/>
        </authorList>
    </citation>
    <scope>NUCLEOTIDE SEQUENCE</scope>
    <source>
        <tissue evidence="2">Shoot tissue taken approximately 20 cm above the soil surface</tissue>
    </source>
</reference>
<feature type="transmembrane region" description="Helical" evidence="1">
    <location>
        <begin position="51"/>
        <end position="71"/>
    </location>
</feature>
<proteinExistence type="predicted"/>
<name>A0A0A9H5G4_ARUDO</name>
<evidence type="ECO:0000313" key="2">
    <source>
        <dbReference type="EMBL" id="JAE30086.1"/>
    </source>
</evidence>
<keyword evidence="1" id="KW-0472">Membrane</keyword>
<sequence length="86" mass="9514">MQCKQVLQGGVTSTTGSSHMKEWIKGAIGKISNNADGAATDVGLMWAAVSFVDYVSCFFFPLSFFISYFFGQVSHQCYLKMHKTET</sequence>
<evidence type="ECO:0000256" key="1">
    <source>
        <dbReference type="SAM" id="Phobius"/>
    </source>
</evidence>